<evidence type="ECO:0000313" key="1">
    <source>
        <dbReference type="EMBL" id="KAJ2797818.1"/>
    </source>
</evidence>
<evidence type="ECO:0000313" key="2">
    <source>
        <dbReference type="Proteomes" id="UP001140096"/>
    </source>
</evidence>
<accession>A0ACC1KZA7</accession>
<feature type="non-terminal residue" evidence="1">
    <location>
        <position position="104"/>
    </location>
</feature>
<sequence length="104" mass="11565">MSKEERLDYSGGSSDASDHISKPAEFDPNNSVDPSDKKLKWAFRKVDATLLFILFLSNVLNSMDRANLGLSKVGNLEKDIGMKGSDFNVVASIMYPTYLLFMLP</sequence>
<dbReference type="EMBL" id="JANBUP010003109">
    <property type="protein sequence ID" value="KAJ2797818.1"/>
    <property type="molecule type" value="Genomic_DNA"/>
</dbReference>
<organism evidence="1 2">
    <name type="scientific">Coemansia furcata</name>
    <dbReference type="NCBI Taxonomy" id="417177"/>
    <lineage>
        <taxon>Eukaryota</taxon>
        <taxon>Fungi</taxon>
        <taxon>Fungi incertae sedis</taxon>
        <taxon>Zoopagomycota</taxon>
        <taxon>Kickxellomycotina</taxon>
        <taxon>Kickxellomycetes</taxon>
        <taxon>Kickxellales</taxon>
        <taxon>Kickxellaceae</taxon>
        <taxon>Coemansia</taxon>
    </lineage>
</organism>
<protein>
    <submittedName>
        <fullName evidence="1">Uncharacterized protein</fullName>
    </submittedName>
</protein>
<name>A0ACC1KZA7_9FUNG</name>
<keyword evidence="2" id="KW-1185">Reference proteome</keyword>
<gene>
    <name evidence="1" type="ORF">H4S07_005852</name>
</gene>
<dbReference type="Proteomes" id="UP001140096">
    <property type="component" value="Unassembled WGS sequence"/>
</dbReference>
<reference evidence="1" key="1">
    <citation type="submission" date="2022-07" db="EMBL/GenBank/DDBJ databases">
        <title>Phylogenomic reconstructions and comparative analyses of Kickxellomycotina fungi.</title>
        <authorList>
            <person name="Reynolds N.K."/>
            <person name="Stajich J.E."/>
            <person name="Barry K."/>
            <person name="Grigoriev I.V."/>
            <person name="Crous P."/>
            <person name="Smith M.E."/>
        </authorList>
    </citation>
    <scope>NUCLEOTIDE SEQUENCE</scope>
    <source>
        <strain evidence="1">CBS 102833</strain>
    </source>
</reference>
<proteinExistence type="predicted"/>
<comment type="caution">
    <text evidence="1">The sequence shown here is derived from an EMBL/GenBank/DDBJ whole genome shotgun (WGS) entry which is preliminary data.</text>
</comment>